<evidence type="ECO:0000313" key="1">
    <source>
        <dbReference type="EMBL" id="KAK1850376.1"/>
    </source>
</evidence>
<dbReference type="Proteomes" id="UP001243330">
    <property type="component" value="Unassembled WGS sequence"/>
</dbReference>
<dbReference type="EMBL" id="JAQOWY010000121">
    <property type="protein sequence ID" value="KAK1850376.1"/>
    <property type="molecule type" value="Genomic_DNA"/>
</dbReference>
<evidence type="ECO:0000313" key="2">
    <source>
        <dbReference type="Proteomes" id="UP001243330"/>
    </source>
</evidence>
<proteinExistence type="predicted"/>
<name>A0AAD9ALI9_9PEZI</name>
<reference evidence="1" key="1">
    <citation type="submission" date="2023-01" db="EMBL/GenBank/DDBJ databases">
        <title>Colletotrichum chrysophilum M932 genome sequence.</title>
        <authorList>
            <person name="Baroncelli R."/>
        </authorList>
    </citation>
    <scope>NUCLEOTIDE SEQUENCE</scope>
    <source>
        <strain evidence="1">M932</strain>
    </source>
</reference>
<protein>
    <submittedName>
        <fullName evidence="1">Uncharacterized protein</fullName>
    </submittedName>
</protein>
<gene>
    <name evidence="1" type="ORF">CCHR01_07002</name>
</gene>
<comment type="caution">
    <text evidence="1">The sequence shown here is derived from an EMBL/GenBank/DDBJ whole genome shotgun (WGS) entry which is preliminary data.</text>
</comment>
<keyword evidence="2" id="KW-1185">Reference proteome</keyword>
<sequence length="169" mass="18896">MSIERDYTGAATSASRSPTRKGVHYGYVCIGEAFDFLYIPDDPTSVYHSVGVPNLDVLDDDENRLHDTAIWQVFAFILQGLHAEPPPASWHDAAATLVTWALEYDDVLRNPKRCERVRNRAHLFTNPNTCERLRARRSGHALGASNPTAARGIKTRVANVEEAKIKRLP</sequence>
<accession>A0AAD9ALI9</accession>
<organism evidence="1 2">
    <name type="scientific">Colletotrichum chrysophilum</name>
    <dbReference type="NCBI Taxonomy" id="1836956"/>
    <lineage>
        <taxon>Eukaryota</taxon>
        <taxon>Fungi</taxon>
        <taxon>Dikarya</taxon>
        <taxon>Ascomycota</taxon>
        <taxon>Pezizomycotina</taxon>
        <taxon>Sordariomycetes</taxon>
        <taxon>Hypocreomycetidae</taxon>
        <taxon>Glomerellales</taxon>
        <taxon>Glomerellaceae</taxon>
        <taxon>Colletotrichum</taxon>
        <taxon>Colletotrichum gloeosporioides species complex</taxon>
    </lineage>
</organism>
<dbReference type="AlphaFoldDB" id="A0AAD9ALI9"/>